<gene>
    <name evidence="2" type="ORF">STH12_01037</name>
</gene>
<evidence type="ECO:0000313" key="3">
    <source>
        <dbReference type="Proteomes" id="UP000278437"/>
    </source>
</evidence>
<organism evidence="2 3">
    <name type="scientific">Shewanella khirikhana</name>
    <dbReference type="NCBI Taxonomy" id="1965282"/>
    <lineage>
        <taxon>Bacteria</taxon>
        <taxon>Pseudomonadati</taxon>
        <taxon>Pseudomonadota</taxon>
        <taxon>Gammaproteobacteria</taxon>
        <taxon>Alteromonadales</taxon>
        <taxon>Shewanellaceae</taxon>
        <taxon>Shewanella</taxon>
    </lineage>
</organism>
<protein>
    <recommendedName>
        <fullName evidence="4">Right handed beta helix domain-containing protein</fullName>
    </recommendedName>
</protein>
<name>A0ABN5TSG0_9GAMM</name>
<dbReference type="RefSeq" id="WP_177616550.1">
    <property type="nucleotide sequence ID" value="NZ_CP020373.1"/>
</dbReference>
<dbReference type="EMBL" id="CP020373">
    <property type="protein sequence ID" value="AZQ10173.1"/>
    <property type="molecule type" value="Genomic_DNA"/>
</dbReference>
<dbReference type="Proteomes" id="UP000278437">
    <property type="component" value="Chromosome"/>
</dbReference>
<accession>A0ABN5TSG0</accession>
<keyword evidence="3" id="KW-1185">Reference proteome</keyword>
<reference evidence="3" key="1">
    <citation type="submission" date="2017-03" db="EMBL/GenBank/DDBJ databases">
        <title>Full genome sequence of a non-lethal Shewanella isolate that potentiates virulence of Vibio parahaemolyticus causing acute hepatopancreatic necrosis disease (AHPND) in shrimp.</title>
        <authorList>
            <person name="Prachumwat A."/>
            <person name="Sritunyalucksana K."/>
        </authorList>
    </citation>
    <scope>NUCLEOTIDE SEQUENCE [LARGE SCALE GENOMIC DNA]</scope>
    <source>
        <strain evidence="3">TH2012</strain>
    </source>
</reference>
<sequence>MHPLRNGSQATERPAAKPLTGSPGWFTESGDNNIPSYPGADWFNHVIAEFQNALAALGIPFVPGDDNHLADALKKINYKVFTFDYFADVISSELDLSSFLEVKTIQHSTDGLGGTTYIKDGTSGTPNTGNEAKFYDASGTGWINKSRNVTTFGPITDDIAISAQKAIDQFNCVYIPNRTDFIHRSSTISLKEGSVINADNPLVSSDGENFVTFILADDIKRWAILGALNYKGSLVTSEDIGGEIGLLVKGGQNYRVESFVGRNCRSHSVKIEAGSTASAPRGDQGQLVSCAGYECMVGLEVQPDTTAEFNQIIGFNTSGCQDGVVIGAGNTSLVGGNCVDNVRGVTVVGGFNHAHGICSSMNINHNSEYNIKCIDVVNGHTFDSCHAYGNGGTSSPIWFVNSKSVVYQNGKIDCPIYNDGEVGQNAILNNNMPGVDAQLLGLNPEMLRVLGNWTADGTWASNDAASEYTLVSRGGTPQSIPLGTTLVFNSAIKDKRTNQDLVTGVYTSTIETTLDVELYLEITGTFTENSYLELLVGADVFATIPAVMISPTLLVASAVISTNVAAGTFIKLVSKIPAGTSPQLDLGSQLRIATQQ</sequence>
<proteinExistence type="predicted"/>
<evidence type="ECO:0008006" key="4">
    <source>
        <dbReference type="Google" id="ProtNLM"/>
    </source>
</evidence>
<feature type="compositionally biased region" description="Polar residues" evidence="1">
    <location>
        <begin position="1"/>
        <end position="11"/>
    </location>
</feature>
<evidence type="ECO:0000313" key="2">
    <source>
        <dbReference type="EMBL" id="AZQ10173.1"/>
    </source>
</evidence>
<evidence type="ECO:0000256" key="1">
    <source>
        <dbReference type="SAM" id="MobiDB-lite"/>
    </source>
</evidence>
<feature type="region of interest" description="Disordered" evidence="1">
    <location>
        <begin position="1"/>
        <end position="30"/>
    </location>
</feature>